<evidence type="ECO:0000256" key="9">
    <source>
        <dbReference type="ARBA" id="ARBA00022840"/>
    </source>
</evidence>
<dbReference type="InterPro" id="IPR001789">
    <property type="entry name" value="Sig_transdc_resp-reg_receiver"/>
</dbReference>
<evidence type="ECO:0000256" key="3">
    <source>
        <dbReference type="ARBA" id="ARBA00006402"/>
    </source>
</evidence>
<dbReference type="PANTHER" id="PTHR43047">
    <property type="entry name" value="TWO-COMPONENT HISTIDINE PROTEIN KINASE"/>
    <property type="match status" value="1"/>
</dbReference>
<dbReference type="InterPro" id="IPR036097">
    <property type="entry name" value="HisK_dim/P_sf"/>
</dbReference>
<evidence type="ECO:0000256" key="1">
    <source>
        <dbReference type="ARBA" id="ARBA00000085"/>
    </source>
</evidence>
<keyword evidence="19" id="KW-1185">Reference proteome</keyword>
<evidence type="ECO:0000256" key="11">
    <source>
        <dbReference type="ARBA" id="ARBA00023136"/>
    </source>
</evidence>
<dbReference type="CDD" id="cd16922">
    <property type="entry name" value="HATPase_EvgS-ArcB-TorS-like"/>
    <property type="match status" value="1"/>
</dbReference>
<dbReference type="InterPro" id="IPR036890">
    <property type="entry name" value="HATPase_C_sf"/>
</dbReference>
<evidence type="ECO:0000256" key="2">
    <source>
        <dbReference type="ARBA" id="ARBA00004370"/>
    </source>
</evidence>
<dbReference type="EMBL" id="JAALHA020000028">
    <property type="protein sequence ID" value="MDR9899884.1"/>
    <property type="molecule type" value="Genomic_DNA"/>
</dbReference>
<reference evidence="19" key="1">
    <citation type="journal article" date="2021" name="Science">
        <title>Hunting the eagle killer: A cyanobacterial neurotoxin causes vacuolar myelinopathy.</title>
        <authorList>
            <person name="Breinlinger S."/>
            <person name="Phillips T.J."/>
            <person name="Haram B.N."/>
            <person name="Mares J."/>
            <person name="Martinez Yerena J.A."/>
            <person name="Hrouzek P."/>
            <person name="Sobotka R."/>
            <person name="Henderson W.M."/>
            <person name="Schmieder P."/>
            <person name="Williams S.M."/>
            <person name="Lauderdale J.D."/>
            <person name="Wilde H.D."/>
            <person name="Gerrin W."/>
            <person name="Kust A."/>
            <person name="Washington J.W."/>
            <person name="Wagner C."/>
            <person name="Geier B."/>
            <person name="Liebeke M."/>
            <person name="Enke H."/>
            <person name="Niedermeyer T.H.J."/>
            <person name="Wilde S.B."/>
        </authorList>
    </citation>
    <scope>NUCLEOTIDE SEQUENCE [LARGE SCALE GENOMIC DNA]</scope>
    <source>
        <strain evidence="19">Thurmond2011</strain>
    </source>
</reference>
<dbReference type="SUPFAM" id="SSF52172">
    <property type="entry name" value="CheY-like"/>
    <property type="match status" value="1"/>
</dbReference>
<dbReference type="InterPro" id="IPR003661">
    <property type="entry name" value="HisK_dim/P_dom"/>
</dbReference>
<evidence type="ECO:0000256" key="4">
    <source>
        <dbReference type="ARBA" id="ARBA00012438"/>
    </source>
</evidence>
<dbReference type="Pfam" id="PF02518">
    <property type="entry name" value="HATPase_c"/>
    <property type="match status" value="1"/>
</dbReference>
<evidence type="ECO:0000313" key="18">
    <source>
        <dbReference type="EMBL" id="MDR9899884.1"/>
    </source>
</evidence>
<accession>A0AAP5MDV4</accession>
<evidence type="ECO:0000256" key="14">
    <source>
        <dbReference type="PROSITE-ProRule" id="PRU00169"/>
    </source>
</evidence>
<dbReference type="CDD" id="cd17546">
    <property type="entry name" value="REC_hyHK_CKI1_RcsC-like"/>
    <property type="match status" value="1"/>
</dbReference>
<evidence type="ECO:0000259" key="17">
    <source>
        <dbReference type="PROSITE" id="PS50110"/>
    </source>
</evidence>
<keyword evidence="5 14" id="KW-0597">Phosphoprotein</keyword>
<feature type="domain" description="Response regulatory" evidence="17">
    <location>
        <begin position="324"/>
        <end position="440"/>
    </location>
</feature>
<evidence type="ECO:0000256" key="10">
    <source>
        <dbReference type="ARBA" id="ARBA00023012"/>
    </source>
</evidence>
<dbReference type="PROSITE" id="PS50110">
    <property type="entry name" value="RESPONSE_REGULATORY"/>
    <property type="match status" value="1"/>
</dbReference>
<keyword evidence="7" id="KW-0547">Nucleotide-binding</keyword>
<keyword evidence="15" id="KW-0175">Coiled coil</keyword>
<organism evidence="18 19">
    <name type="scientific">Aetokthonos hydrillicola Thurmond2011</name>
    <dbReference type="NCBI Taxonomy" id="2712845"/>
    <lineage>
        <taxon>Bacteria</taxon>
        <taxon>Bacillati</taxon>
        <taxon>Cyanobacteriota</taxon>
        <taxon>Cyanophyceae</taxon>
        <taxon>Nostocales</taxon>
        <taxon>Hapalosiphonaceae</taxon>
        <taxon>Aetokthonos</taxon>
    </lineage>
</organism>
<dbReference type="Gene3D" id="1.10.287.130">
    <property type="match status" value="1"/>
</dbReference>
<dbReference type="GO" id="GO:0000155">
    <property type="term" value="F:phosphorelay sensor kinase activity"/>
    <property type="evidence" value="ECO:0007669"/>
    <property type="project" value="InterPro"/>
</dbReference>
<proteinExistence type="inferred from homology"/>
<keyword evidence="9 18" id="KW-0067">ATP-binding</keyword>
<sequence>MDAINYQQKIKELEKANRVLNKQLERSGKNLAELQTINERRQLMLSKVIEELQESRKALEVAKDNADSANRAKSEFLANMSHELRTPLNGILGYAQILQRSKALSEKERHGINVIHQCGSHLLTLINDVLDLSKIEARKLELIPQAIHFPSFVQGVVEICRIRAEQKGIEFHYEPDRDLPIGVKADEKRLRQVLINLLGNAIKFTDQGRVSLRVEQISASHQYTHLRFRVIDTGVGIAPEDVSKLFHAFEQVGDKSRKTQGTGLGLTISQEIVQLMGGQIQFRSQLHMGSEFFFEITLPLAQDWQHQQISAMGNIIGYEGRQHFILVVDDRWENRSVLVNLLESFGFIVAEAENGQVGLEKIHQFRPDLVITDLSMPVMDGFEMLKQIRDNEVVRSLKVIVSSASVAQMDEQMSLDAGGDDFLAKPVCANDLFQCLEKHLELTWQYEKQEDNVSAHLSSNSHTPDLILPSVEDLQKLFALTQKGRLKQVANMAEEIAQQDDRYRVFAQTIVGLAKQFQTEQIEQLLEKSLAQNLVENSQ</sequence>
<evidence type="ECO:0000256" key="7">
    <source>
        <dbReference type="ARBA" id="ARBA00022741"/>
    </source>
</evidence>
<evidence type="ECO:0000256" key="6">
    <source>
        <dbReference type="ARBA" id="ARBA00022679"/>
    </source>
</evidence>
<evidence type="ECO:0000256" key="8">
    <source>
        <dbReference type="ARBA" id="ARBA00022777"/>
    </source>
</evidence>
<dbReference type="SMART" id="SM00388">
    <property type="entry name" value="HisKA"/>
    <property type="match status" value="1"/>
</dbReference>
<dbReference type="FunFam" id="3.30.565.10:FF:000010">
    <property type="entry name" value="Sensor histidine kinase RcsC"/>
    <property type="match status" value="1"/>
</dbReference>
<gene>
    <name evidence="18" type="ORF">G7B40_035810</name>
</gene>
<comment type="subcellular location">
    <subcellularLocation>
        <location evidence="2">Membrane</location>
    </subcellularLocation>
</comment>
<dbReference type="FunFam" id="1.10.287.130:FF:000038">
    <property type="entry name" value="Sensory transduction histidine kinase"/>
    <property type="match status" value="1"/>
</dbReference>
<dbReference type="RefSeq" id="WP_208342987.1">
    <property type="nucleotide sequence ID" value="NZ_CAWQFN010000232.1"/>
</dbReference>
<feature type="modified residue" description="4-aspartylphosphate" evidence="14">
    <location>
        <position position="373"/>
    </location>
</feature>
<comment type="similarity">
    <text evidence="3">In the N-terminal section; belongs to the phytochrome family.</text>
</comment>
<dbReference type="SUPFAM" id="SSF47384">
    <property type="entry name" value="Homodimeric domain of signal transducing histidine kinase"/>
    <property type="match status" value="1"/>
</dbReference>
<dbReference type="SUPFAM" id="SSF55874">
    <property type="entry name" value="ATPase domain of HSP90 chaperone/DNA topoisomerase II/histidine kinase"/>
    <property type="match status" value="1"/>
</dbReference>
<dbReference type="AlphaFoldDB" id="A0AAP5MDV4"/>
<keyword evidence="12" id="KW-0131">Cell cycle</keyword>
<dbReference type="GO" id="GO:0016020">
    <property type="term" value="C:membrane"/>
    <property type="evidence" value="ECO:0007669"/>
    <property type="project" value="UniProtKB-SubCell"/>
</dbReference>
<dbReference type="Pfam" id="PF00512">
    <property type="entry name" value="HisKA"/>
    <property type="match status" value="1"/>
</dbReference>
<dbReference type="PROSITE" id="PS50109">
    <property type="entry name" value="HIS_KIN"/>
    <property type="match status" value="1"/>
</dbReference>
<keyword evidence="11" id="KW-0472">Membrane</keyword>
<evidence type="ECO:0000259" key="16">
    <source>
        <dbReference type="PROSITE" id="PS50109"/>
    </source>
</evidence>
<comment type="catalytic activity">
    <reaction evidence="1">
        <text>ATP + protein L-histidine = ADP + protein N-phospho-L-histidine.</text>
        <dbReference type="EC" id="2.7.13.3"/>
    </reaction>
</comment>
<dbReference type="InterPro" id="IPR011006">
    <property type="entry name" value="CheY-like_superfamily"/>
</dbReference>
<feature type="coiled-coil region" evidence="15">
    <location>
        <begin position="3"/>
        <end position="72"/>
    </location>
</feature>
<dbReference type="PRINTS" id="PR00344">
    <property type="entry name" value="BCTRLSENSOR"/>
</dbReference>
<feature type="domain" description="Histidine kinase" evidence="16">
    <location>
        <begin position="79"/>
        <end position="302"/>
    </location>
</feature>
<dbReference type="GO" id="GO:0005524">
    <property type="term" value="F:ATP binding"/>
    <property type="evidence" value="ECO:0007669"/>
    <property type="project" value="UniProtKB-KW"/>
</dbReference>
<dbReference type="Pfam" id="PF00072">
    <property type="entry name" value="Response_reg"/>
    <property type="match status" value="1"/>
</dbReference>
<dbReference type="Proteomes" id="UP000667802">
    <property type="component" value="Unassembled WGS sequence"/>
</dbReference>
<protein>
    <recommendedName>
        <fullName evidence="13">Circadian input-output histidine kinase CikA</fullName>
        <ecNumber evidence="4">2.7.13.3</ecNumber>
    </recommendedName>
</protein>
<evidence type="ECO:0000256" key="15">
    <source>
        <dbReference type="SAM" id="Coils"/>
    </source>
</evidence>
<dbReference type="Gene3D" id="3.40.50.2300">
    <property type="match status" value="1"/>
</dbReference>
<comment type="caution">
    <text evidence="18">The sequence shown here is derived from an EMBL/GenBank/DDBJ whole genome shotgun (WGS) entry which is preliminary data.</text>
</comment>
<evidence type="ECO:0000256" key="13">
    <source>
        <dbReference type="ARBA" id="ARBA00074306"/>
    </source>
</evidence>
<dbReference type="InterPro" id="IPR003594">
    <property type="entry name" value="HATPase_dom"/>
</dbReference>
<dbReference type="Gene3D" id="3.30.565.10">
    <property type="entry name" value="Histidine kinase-like ATPase, C-terminal domain"/>
    <property type="match status" value="1"/>
</dbReference>
<keyword evidence="8" id="KW-0418">Kinase</keyword>
<dbReference type="InterPro" id="IPR004358">
    <property type="entry name" value="Sig_transdc_His_kin-like_C"/>
</dbReference>
<dbReference type="InterPro" id="IPR005467">
    <property type="entry name" value="His_kinase_dom"/>
</dbReference>
<dbReference type="EC" id="2.7.13.3" evidence="4"/>
<name>A0AAP5MDV4_9CYAN</name>
<evidence type="ECO:0000313" key="19">
    <source>
        <dbReference type="Proteomes" id="UP000667802"/>
    </source>
</evidence>
<dbReference type="SMART" id="SM00387">
    <property type="entry name" value="HATPase_c"/>
    <property type="match status" value="1"/>
</dbReference>
<evidence type="ECO:0000256" key="5">
    <source>
        <dbReference type="ARBA" id="ARBA00022553"/>
    </source>
</evidence>
<evidence type="ECO:0000256" key="12">
    <source>
        <dbReference type="ARBA" id="ARBA00023306"/>
    </source>
</evidence>
<dbReference type="SMART" id="SM00448">
    <property type="entry name" value="REC"/>
    <property type="match status" value="1"/>
</dbReference>
<keyword evidence="6" id="KW-0808">Transferase</keyword>
<dbReference type="CDD" id="cd00082">
    <property type="entry name" value="HisKA"/>
    <property type="match status" value="1"/>
</dbReference>
<keyword evidence="10" id="KW-0902">Two-component regulatory system</keyword>